<evidence type="ECO:0000256" key="4">
    <source>
        <dbReference type="RuleBase" id="RU003560"/>
    </source>
</evidence>
<accession>A0ABV9KPN0</accession>
<dbReference type="InterPro" id="IPR015421">
    <property type="entry name" value="PyrdxlP-dep_Trfase_major"/>
</dbReference>
<dbReference type="Gene3D" id="3.90.1150.10">
    <property type="entry name" value="Aspartate Aminotransferase, domain 1"/>
    <property type="match status" value="1"/>
</dbReference>
<evidence type="ECO:0000256" key="1">
    <source>
        <dbReference type="ARBA" id="ARBA00001933"/>
    </source>
</evidence>
<comment type="cofactor">
    <cofactor evidence="1">
        <name>pyridoxal 5'-phosphate</name>
        <dbReference type="ChEBI" id="CHEBI:597326"/>
    </cofactor>
</comment>
<dbReference type="GO" id="GO:0008483">
    <property type="term" value="F:transaminase activity"/>
    <property type="evidence" value="ECO:0007669"/>
    <property type="project" value="UniProtKB-KW"/>
</dbReference>
<comment type="similarity">
    <text evidence="2 4">Belongs to the class-III pyridoxal-phosphate-dependent aminotransferase family.</text>
</comment>
<gene>
    <name evidence="5" type="ORF">ACFO5X_23570</name>
</gene>
<name>A0ABV9KPN0_9RHOB</name>
<organism evidence="5 6">
    <name type="scientific">Seohaeicola nanhaiensis</name>
    <dbReference type="NCBI Taxonomy" id="1387282"/>
    <lineage>
        <taxon>Bacteria</taxon>
        <taxon>Pseudomonadati</taxon>
        <taxon>Pseudomonadota</taxon>
        <taxon>Alphaproteobacteria</taxon>
        <taxon>Rhodobacterales</taxon>
        <taxon>Roseobacteraceae</taxon>
        <taxon>Seohaeicola</taxon>
    </lineage>
</organism>
<dbReference type="PROSITE" id="PS00600">
    <property type="entry name" value="AA_TRANSFER_CLASS_3"/>
    <property type="match status" value="1"/>
</dbReference>
<keyword evidence="5" id="KW-0032">Aminotransferase</keyword>
<reference evidence="6" key="1">
    <citation type="journal article" date="2019" name="Int. J. Syst. Evol. Microbiol.">
        <title>The Global Catalogue of Microorganisms (GCM) 10K type strain sequencing project: providing services to taxonomists for standard genome sequencing and annotation.</title>
        <authorList>
            <consortium name="The Broad Institute Genomics Platform"/>
            <consortium name="The Broad Institute Genome Sequencing Center for Infectious Disease"/>
            <person name="Wu L."/>
            <person name="Ma J."/>
        </authorList>
    </citation>
    <scope>NUCLEOTIDE SEQUENCE [LARGE SCALE GENOMIC DNA]</scope>
    <source>
        <strain evidence="6">CGMCC 4.7283</strain>
    </source>
</reference>
<dbReference type="NCBIfam" id="NF004767">
    <property type="entry name" value="PRK06105.1"/>
    <property type="match status" value="1"/>
</dbReference>
<dbReference type="PANTHER" id="PTHR43094">
    <property type="entry name" value="AMINOTRANSFERASE"/>
    <property type="match status" value="1"/>
</dbReference>
<dbReference type="InterPro" id="IPR015422">
    <property type="entry name" value="PyrdxlP-dep_Trfase_small"/>
</dbReference>
<dbReference type="RefSeq" id="WP_380722190.1">
    <property type="nucleotide sequence ID" value="NZ_JBHSGI010000033.1"/>
</dbReference>
<keyword evidence="5" id="KW-0808">Transferase</keyword>
<dbReference type="InterPro" id="IPR005814">
    <property type="entry name" value="Aminotrans_3"/>
</dbReference>
<dbReference type="EMBL" id="JBHSGI010000033">
    <property type="protein sequence ID" value="MFC4671551.1"/>
    <property type="molecule type" value="Genomic_DNA"/>
</dbReference>
<evidence type="ECO:0000313" key="5">
    <source>
        <dbReference type="EMBL" id="MFC4671551.1"/>
    </source>
</evidence>
<dbReference type="Pfam" id="PF00202">
    <property type="entry name" value="Aminotran_3"/>
    <property type="match status" value="1"/>
</dbReference>
<evidence type="ECO:0000256" key="2">
    <source>
        <dbReference type="ARBA" id="ARBA00008954"/>
    </source>
</evidence>
<dbReference type="InterPro" id="IPR015424">
    <property type="entry name" value="PyrdxlP-dep_Trfase"/>
</dbReference>
<dbReference type="InterPro" id="IPR049704">
    <property type="entry name" value="Aminotrans_3_PPA_site"/>
</dbReference>
<protein>
    <submittedName>
        <fullName evidence="5">Aminotransferase</fullName>
    </submittedName>
</protein>
<dbReference type="PIRSF" id="PIRSF000521">
    <property type="entry name" value="Transaminase_4ab_Lys_Orn"/>
    <property type="match status" value="1"/>
</dbReference>
<keyword evidence="3 4" id="KW-0663">Pyridoxal phosphate</keyword>
<dbReference type="Proteomes" id="UP001595973">
    <property type="component" value="Unassembled WGS sequence"/>
</dbReference>
<comment type="caution">
    <text evidence="5">The sequence shown here is derived from an EMBL/GenBank/DDBJ whole genome shotgun (WGS) entry which is preliminary data.</text>
</comment>
<proteinExistence type="inferred from homology"/>
<evidence type="ECO:0000256" key="3">
    <source>
        <dbReference type="ARBA" id="ARBA00022898"/>
    </source>
</evidence>
<dbReference type="SUPFAM" id="SSF53383">
    <property type="entry name" value="PLP-dependent transferases"/>
    <property type="match status" value="1"/>
</dbReference>
<evidence type="ECO:0000313" key="6">
    <source>
        <dbReference type="Proteomes" id="UP001595973"/>
    </source>
</evidence>
<dbReference type="PANTHER" id="PTHR43094:SF1">
    <property type="entry name" value="AMINOTRANSFERASE CLASS-III"/>
    <property type="match status" value="1"/>
</dbReference>
<sequence length="467" mass="50771">MTGARDLSLPREINDPAVIDRAHMFHPGTHLADFASGELPSQIITGGEGIYVTDRDGHRMIDGFAGLWCVNVGYGRTEIADAVHAQMAKLSYYHAYNGNSNEPAIELAGRIAGMIGLDMNHVFYGLSGSDSNETNAKIVWYYHRILGKPEKRKLIARQRSYHGSGVLSGSLTGQPGFHGLFGLPLPEVIHVSAPHHWLDAHPGETERAYSRRLAQELEATILSEGPETVAAFFAEPVVGSGGILPSPEGYWEEVQQVLRRYDVLLVADEVVTGFGRTGAAFGSHLYGIRPDLMALAKGLSSGYLPLSASVVSDRVWQVLEEGTRQNGPFIHGWTYSAHPVCAAAALANLDIIDREGLIENARDTGAYFQQCLREAFGNHPMVGEVRGVGLLAAVDFVEQRSPRQFFDPARRIGAQVTETARRKGLIVRSMPRIDGIGFAPPLTLTRAEADQIVDIARSATQEIAATL</sequence>
<keyword evidence="6" id="KW-1185">Reference proteome</keyword>
<dbReference type="Gene3D" id="3.40.640.10">
    <property type="entry name" value="Type I PLP-dependent aspartate aminotransferase-like (Major domain)"/>
    <property type="match status" value="1"/>
</dbReference>
<dbReference type="CDD" id="cd00610">
    <property type="entry name" value="OAT_like"/>
    <property type="match status" value="1"/>
</dbReference>